<evidence type="ECO:0000259" key="2">
    <source>
        <dbReference type="PROSITE" id="PS51352"/>
    </source>
</evidence>
<protein>
    <submittedName>
        <fullName evidence="3">TlpA family protein disulfide reductase</fullName>
    </submittedName>
</protein>
<name>A0ABY4E7F5_9NEIS</name>
<dbReference type="RefSeq" id="WP_058304775.1">
    <property type="nucleotide sequence ID" value="NZ_CABKVG010000004.1"/>
</dbReference>
<evidence type="ECO:0000313" key="4">
    <source>
        <dbReference type="Proteomes" id="UP000832011"/>
    </source>
</evidence>
<dbReference type="CDD" id="cd02966">
    <property type="entry name" value="TlpA_like_family"/>
    <property type="match status" value="1"/>
</dbReference>
<dbReference type="Proteomes" id="UP000832011">
    <property type="component" value="Chromosome"/>
</dbReference>
<dbReference type="InterPro" id="IPR013766">
    <property type="entry name" value="Thioredoxin_domain"/>
</dbReference>
<keyword evidence="4" id="KW-1185">Reference proteome</keyword>
<feature type="domain" description="Thioredoxin" evidence="2">
    <location>
        <begin position="23"/>
        <end position="162"/>
    </location>
</feature>
<dbReference type="PROSITE" id="PS51352">
    <property type="entry name" value="THIOREDOXIN_2"/>
    <property type="match status" value="1"/>
</dbReference>
<dbReference type="EMBL" id="CP091511">
    <property type="protein sequence ID" value="UOO91204.1"/>
    <property type="molecule type" value="Genomic_DNA"/>
</dbReference>
<proteinExistence type="predicted"/>
<dbReference type="InterPro" id="IPR050553">
    <property type="entry name" value="Thioredoxin_ResA/DsbE_sf"/>
</dbReference>
<evidence type="ECO:0000313" key="3">
    <source>
        <dbReference type="EMBL" id="UOO91204.1"/>
    </source>
</evidence>
<reference evidence="3 4" key="1">
    <citation type="journal article" date="2022" name="Res Sq">
        <title>Evolution of multicellular longitudinally dividing oral cavity symbionts (Neisseriaceae).</title>
        <authorList>
            <person name="Nyongesa S."/>
            <person name="Weber P."/>
            <person name="Bernet E."/>
            <person name="Pullido F."/>
            <person name="Nieckarz M."/>
            <person name="Delaby M."/>
            <person name="Nieves C."/>
            <person name="Viehboeck T."/>
            <person name="Krause N."/>
            <person name="Rivera-Millot A."/>
            <person name="Nakamura A."/>
            <person name="Vischer N."/>
            <person name="VanNieuwenhze M."/>
            <person name="Brun Y."/>
            <person name="Cava F."/>
            <person name="Bulgheresi S."/>
            <person name="Veyrier F."/>
        </authorList>
    </citation>
    <scope>NUCLEOTIDE SEQUENCE [LARGE SCALE GENOMIC DNA]</scope>
    <source>
        <strain evidence="3 4">SN4</strain>
    </source>
</reference>
<feature type="chain" id="PRO_5045188938" evidence="1">
    <location>
        <begin position="24"/>
        <end position="163"/>
    </location>
</feature>
<feature type="signal peptide" evidence="1">
    <location>
        <begin position="1"/>
        <end position="23"/>
    </location>
</feature>
<dbReference type="PANTHER" id="PTHR42852">
    <property type="entry name" value="THIOL:DISULFIDE INTERCHANGE PROTEIN DSBE"/>
    <property type="match status" value="1"/>
</dbReference>
<evidence type="ECO:0000256" key="1">
    <source>
        <dbReference type="SAM" id="SignalP"/>
    </source>
</evidence>
<sequence>MKKFLLPALAVLVCALVAFALFANQRPAATPFSLLDLNNQPVTEQQLQGKVTLINFWYPSCPGCVIEMPKLIDTQNQFAGTAYQTIAISLPFNTEAEVRAYVAEKKLPFTVAIDKSGQVGDAYKVTLAPNSFLIDKQGKVIKAYLGEPDWAELHQLIASELKQ</sequence>
<dbReference type="Gene3D" id="3.40.30.10">
    <property type="entry name" value="Glutaredoxin"/>
    <property type="match status" value="1"/>
</dbReference>
<organism evidence="3 4">
    <name type="scientific">Vitreoscilla massiliensis</name>
    <dbReference type="NCBI Taxonomy" id="1689272"/>
    <lineage>
        <taxon>Bacteria</taxon>
        <taxon>Pseudomonadati</taxon>
        <taxon>Pseudomonadota</taxon>
        <taxon>Betaproteobacteria</taxon>
        <taxon>Neisseriales</taxon>
        <taxon>Neisseriaceae</taxon>
        <taxon>Vitreoscilla</taxon>
    </lineage>
</organism>
<dbReference type="SUPFAM" id="SSF52833">
    <property type="entry name" value="Thioredoxin-like"/>
    <property type="match status" value="1"/>
</dbReference>
<accession>A0ABY4E7F5</accession>
<dbReference type="PANTHER" id="PTHR42852:SF18">
    <property type="entry name" value="CHROMOSOME UNDETERMINED SCAFFOLD_47, WHOLE GENOME SHOTGUN SEQUENCE"/>
    <property type="match status" value="1"/>
</dbReference>
<gene>
    <name evidence="3" type="ORF">LVJ82_09660</name>
</gene>
<keyword evidence="1" id="KW-0732">Signal</keyword>
<dbReference type="Pfam" id="PF08534">
    <property type="entry name" value="Redoxin"/>
    <property type="match status" value="1"/>
</dbReference>
<dbReference type="InterPro" id="IPR013740">
    <property type="entry name" value="Redoxin"/>
</dbReference>
<dbReference type="InterPro" id="IPR036249">
    <property type="entry name" value="Thioredoxin-like_sf"/>
</dbReference>